<name>A0ABQ0LIN8_MYCCL</name>
<keyword evidence="3" id="KW-1185">Reference proteome</keyword>
<evidence type="ECO:0000313" key="3">
    <source>
        <dbReference type="Proteomes" id="UP000815677"/>
    </source>
</evidence>
<protein>
    <submittedName>
        <fullName evidence="2">Uncharacterized protein</fullName>
    </submittedName>
</protein>
<proteinExistence type="predicted"/>
<evidence type="ECO:0000313" key="2">
    <source>
        <dbReference type="EMBL" id="GAT50972.1"/>
    </source>
</evidence>
<dbReference type="EMBL" id="DF846776">
    <property type="protein sequence ID" value="GAT50972.1"/>
    <property type="molecule type" value="Genomic_DNA"/>
</dbReference>
<gene>
    <name evidence="2" type="ORF">MCHLO_08155</name>
</gene>
<feature type="region of interest" description="Disordered" evidence="1">
    <location>
        <begin position="164"/>
        <end position="199"/>
    </location>
</feature>
<reference evidence="2" key="1">
    <citation type="submission" date="2014-09" db="EMBL/GenBank/DDBJ databases">
        <title>Genome sequence of the luminous mushroom Mycena chlorophos for searching fungal bioluminescence genes.</title>
        <authorList>
            <person name="Tanaka Y."/>
            <person name="Kasuga D."/>
            <person name="Oba Y."/>
            <person name="Hase S."/>
            <person name="Sato K."/>
            <person name="Oba Y."/>
            <person name="Sakakibara Y."/>
        </authorList>
    </citation>
    <scope>NUCLEOTIDE SEQUENCE</scope>
</reference>
<sequence>MGDELEYMGTATVVRDMDVMAEALDGKGAKSKCRGASILRVGAYLVNMLPDRVARVVIDGAVDPIGWASKRFIFFAIPDTNSYYKTNAIIKKSLREELTSDVSLLTVADRLQTSKDSAASWFLSPEKILKEPLKSEGGKLRALIDESGDREILVYVLSATTRDAMHGASEESEPSSNNDQLSFAAPYPQGPAGPLGIRNPARVERVPCSSSPSCARKRQLASAPRFISSAHRLIHERRSMKVGAHGTAAPSIGSGANRCCECRPHGVEVVQELRLPLACSAPASQPYTFKSGGGNQLTASVASPTSISSNGLHLRNHPLPRLWQFQFQASILQPAASHYRAEPELSAPPLQARSINCGFTGRETAAPRDVHDNTNQQDANPLENAGEYSTA</sequence>
<feature type="region of interest" description="Disordered" evidence="1">
    <location>
        <begin position="361"/>
        <end position="391"/>
    </location>
</feature>
<dbReference type="Proteomes" id="UP000815677">
    <property type="component" value="Unassembled WGS sequence"/>
</dbReference>
<accession>A0ABQ0LIN8</accession>
<organism evidence="2 3">
    <name type="scientific">Mycena chlorophos</name>
    <name type="common">Agaric fungus</name>
    <name type="synonym">Agaricus chlorophos</name>
    <dbReference type="NCBI Taxonomy" id="658473"/>
    <lineage>
        <taxon>Eukaryota</taxon>
        <taxon>Fungi</taxon>
        <taxon>Dikarya</taxon>
        <taxon>Basidiomycota</taxon>
        <taxon>Agaricomycotina</taxon>
        <taxon>Agaricomycetes</taxon>
        <taxon>Agaricomycetidae</taxon>
        <taxon>Agaricales</taxon>
        <taxon>Marasmiineae</taxon>
        <taxon>Mycenaceae</taxon>
        <taxon>Mycena</taxon>
    </lineage>
</organism>
<evidence type="ECO:0000256" key="1">
    <source>
        <dbReference type="SAM" id="MobiDB-lite"/>
    </source>
</evidence>